<dbReference type="EMBL" id="CP003050">
    <property type="protein sequence ID" value="AGB15557.1"/>
    <property type="molecule type" value="Genomic_DNA"/>
</dbReference>
<keyword evidence="1" id="KW-0472">Membrane</keyword>
<keyword evidence="1" id="KW-1133">Transmembrane helix</keyword>
<dbReference type="OrthoDB" id="86287at2157"/>
<dbReference type="eggNOG" id="arCOG02438">
    <property type="taxonomic scope" value="Archaea"/>
</dbReference>
<feature type="transmembrane region" description="Helical" evidence="1">
    <location>
        <begin position="170"/>
        <end position="194"/>
    </location>
</feature>
<evidence type="ECO:0000256" key="1">
    <source>
        <dbReference type="SAM" id="Phobius"/>
    </source>
</evidence>
<evidence type="ECO:0000313" key="3">
    <source>
        <dbReference type="Proteomes" id="UP000010846"/>
    </source>
</evidence>
<dbReference type="GeneID" id="14375191"/>
<organism evidence="2 3">
    <name type="scientific">Halovivax ruber (strain DSM 18193 / JCM 13892 / XH-70)</name>
    <dbReference type="NCBI Taxonomy" id="797302"/>
    <lineage>
        <taxon>Archaea</taxon>
        <taxon>Methanobacteriati</taxon>
        <taxon>Methanobacteriota</taxon>
        <taxon>Stenosarchaea group</taxon>
        <taxon>Halobacteria</taxon>
        <taxon>Halobacteriales</taxon>
        <taxon>Natrialbaceae</taxon>
        <taxon>Halovivax</taxon>
    </lineage>
</organism>
<keyword evidence="3" id="KW-1185">Reference proteome</keyword>
<evidence type="ECO:0000313" key="2">
    <source>
        <dbReference type="EMBL" id="AGB15557.1"/>
    </source>
</evidence>
<dbReference type="GO" id="GO:0140359">
    <property type="term" value="F:ABC-type transporter activity"/>
    <property type="evidence" value="ECO:0007669"/>
    <property type="project" value="InterPro"/>
</dbReference>
<dbReference type="GO" id="GO:0005886">
    <property type="term" value="C:plasma membrane"/>
    <property type="evidence" value="ECO:0007669"/>
    <property type="project" value="UniProtKB-SubCell"/>
</dbReference>
<dbReference type="Pfam" id="PF12679">
    <property type="entry name" value="ABC2_membrane_2"/>
    <property type="match status" value="1"/>
</dbReference>
<dbReference type="Proteomes" id="UP000010846">
    <property type="component" value="Chromosome"/>
</dbReference>
<sequence length="288" mass="30590">MTGHTLTVAKKDFADAGRSKLLWSIIGLLVGLSALGYIIVWATGEDIAAGEMLGFLAIPLGVLVPIAALIGGYMAIVGERRSGSLKLLLGLPPNRADVVFGKLLGRAAVIGLAVVLSFAVALVLSVVLFGGAPIVDLASLGALSVLYGFAFVGLAVGVSAGVASRGRAMALTVGTFMIFFAFWELLTAGVYYFAHDGFPPAQPETWYLFAQQLNPLQSFAYAASTLVESQVFPVMFRFNLDQTFAAPADRVAGDTPFFLQEWFGALLLLVWVVVPVAIGYYRFEKADL</sequence>
<dbReference type="KEGG" id="hru:Halru_0937"/>
<proteinExistence type="predicted"/>
<name>L0IC58_HALRX</name>
<dbReference type="PANTHER" id="PTHR43471:SF1">
    <property type="entry name" value="ABC TRANSPORTER PERMEASE PROTEIN NOSY-RELATED"/>
    <property type="match status" value="1"/>
</dbReference>
<gene>
    <name evidence="2" type="ordered locus">Halru_0937</name>
</gene>
<feature type="transmembrane region" description="Helical" evidence="1">
    <location>
        <begin position="21"/>
        <end position="40"/>
    </location>
</feature>
<protein>
    <recommendedName>
        <fullName evidence="4">ABC-type transport system involved in multi-copper enzyme maturation, permease component</fullName>
    </recommendedName>
</protein>
<feature type="transmembrane region" description="Helical" evidence="1">
    <location>
        <begin position="262"/>
        <end position="283"/>
    </location>
</feature>
<dbReference type="AlphaFoldDB" id="L0IC58"/>
<feature type="transmembrane region" description="Helical" evidence="1">
    <location>
        <begin position="52"/>
        <end position="76"/>
    </location>
</feature>
<evidence type="ECO:0008006" key="4">
    <source>
        <dbReference type="Google" id="ProtNLM"/>
    </source>
</evidence>
<dbReference type="STRING" id="797302.Halru_0937"/>
<feature type="transmembrane region" description="Helical" evidence="1">
    <location>
        <begin position="109"/>
        <end position="131"/>
    </location>
</feature>
<dbReference type="HOGENOM" id="CLU_071765_0_1_2"/>
<accession>L0IC58</accession>
<feature type="transmembrane region" description="Helical" evidence="1">
    <location>
        <begin position="137"/>
        <end position="158"/>
    </location>
</feature>
<keyword evidence="1" id="KW-0812">Transmembrane</keyword>
<reference evidence="2" key="1">
    <citation type="submission" date="2011-09" db="EMBL/GenBank/DDBJ databases">
        <title>Complete sequence of Halovivax ruber XH-70.</title>
        <authorList>
            <consortium name="US DOE Joint Genome Institute"/>
            <person name="Lucas S."/>
            <person name="Han J."/>
            <person name="Lapidus A."/>
            <person name="Cheng J.-F."/>
            <person name="Goodwin L."/>
            <person name="Pitluck S."/>
            <person name="Peters L."/>
            <person name="Mikhailova N."/>
            <person name="Davenport K."/>
            <person name="Detter J.C."/>
            <person name="Han C."/>
            <person name="Tapia R."/>
            <person name="Land M."/>
            <person name="Hauser L."/>
            <person name="Kyrpides N."/>
            <person name="Ivanova N."/>
            <person name="Pagani I."/>
            <person name="Sproer C."/>
            <person name="Anderson I."/>
            <person name="Woyke T."/>
        </authorList>
    </citation>
    <scope>NUCLEOTIDE SEQUENCE</scope>
    <source>
        <strain evidence="2">XH-70</strain>
    </source>
</reference>
<dbReference type="PANTHER" id="PTHR43471">
    <property type="entry name" value="ABC TRANSPORTER PERMEASE"/>
    <property type="match status" value="1"/>
</dbReference>
<dbReference type="RefSeq" id="WP_015300223.1">
    <property type="nucleotide sequence ID" value="NC_019964.1"/>
</dbReference>